<feature type="region of interest" description="Disordered" evidence="1">
    <location>
        <begin position="1"/>
        <end position="27"/>
    </location>
</feature>
<dbReference type="GO" id="GO:0009570">
    <property type="term" value="C:chloroplast stroma"/>
    <property type="evidence" value="ECO:0007669"/>
    <property type="project" value="TreeGrafter"/>
</dbReference>
<organism evidence="2">
    <name type="scientific">Lotus japonicus</name>
    <name type="common">Lotus corniculatus var. japonicus</name>
    <dbReference type="NCBI Taxonomy" id="34305"/>
    <lineage>
        <taxon>Eukaryota</taxon>
        <taxon>Viridiplantae</taxon>
        <taxon>Streptophyta</taxon>
        <taxon>Embryophyta</taxon>
        <taxon>Tracheophyta</taxon>
        <taxon>Spermatophyta</taxon>
        <taxon>Magnoliopsida</taxon>
        <taxon>eudicotyledons</taxon>
        <taxon>Gunneridae</taxon>
        <taxon>Pentapetalae</taxon>
        <taxon>rosids</taxon>
        <taxon>fabids</taxon>
        <taxon>Fabales</taxon>
        <taxon>Fabaceae</taxon>
        <taxon>Papilionoideae</taxon>
        <taxon>50 kb inversion clade</taxon>
        <taxon>NPAAA clade</taxon>
        <taxon>Hologalegina</taxon>
        <taxon>robinioid clade</taxon>
        <taxon>Loteae</taxon>
        <taxon>Lotus</taxon>
    </lineage>
</organism>
<feature type="compositionally biased region" description="Basic and acidic residues" evidence="1">
    <location>
        <begin position="1"/>
        <end position="11"/>
    </location>
</feature>
<reference evidence="2" key="1">
    <citation type="submission" date="2012-05" db="EMBL/GenBank/DDBJ databases">
        <authorList>
            <person name="Krishnakumar V."/>
            <person name="Cheung F."/>
            <person name="Xiao Y."/>
            <person name="Chan A."/>
            <person name="Moskal W.A."/>
            <person name="Town C.D."/>
        </authorList>
    </citation>
    <scope>NUCLEOTIDE SEQUENCE</scope>
</reference>
<dbReference type="GO" id="GO:0003729">
    <property type="term" value="F:mRNA binding"/>
    <property type="evidence" value="ECO:0007669"/>
    <property type="project" value="TreeGrafter"/>
</dbReference>
<dbReference type="AlphaFoldDB" id="I3SFF9"/>
<dbReference type="PANTHER" id="PTHR10724:SF7">
    <property type="entry name" value="SMALL RIBOSOMAL SUBUNIT PROTEIN BS1C"/>
    <property type="match status" value="1"/>
</dbReference>
<evidence type="ECO:0000313" key="2">
    <source>
        <dbReference type="EMBL" id="AFK39001.1"/>
    </source>
</evidence>
<dbReference type="EMBL" id="BT139206">
    <property type="protein sequence ID" value="AFK39001.1"/>
    <property type="molecule type" value="mRNA"/>
</dbReference>
<name>I3SFF9_LOTJA</name>
<accession>I3SFF9</accession>
<proteinExistence type="evidence at transcript level"/>
<sequence>MILSHDRERGRVSLSTKKLEPTPGDMIRNPKLVFEKAEEMAQTFRQRIAQAEAMARADMLRFQPESGLTLSSDGILGPLGSDLPAEGLDLSDEVSLPE</sequence>
<dbReference type="PANTHER" id="PTHR10724">
    <property type="entry name" value="30S RIBOSOMAL PROTEIN S1"/>
    <property type="match status" value="1"/>
</dbReference>
<dbReference type="GO" id="GO:0006412">
    <property type="term" value="P:translation"/>
    <property type="evidence" value="ECO:0007669"/>
    <property type="project" value="TreeGrafter"/>
</dbReference>
<evidence type="ECO:0000256" key="1">
    <source>
        <dbReference type="SAM" id="MobiDB-lite"/>
    </source>
</evidence>
<protein>
    <submittedName>
        <fullName evidence="2">Uncharacterized protein</fullName>
    </submittedName>
</protein>
<dbReference type="GO" id="GO:0003735">
    <property type="term" value="F:structural constituent of ribosome"/>
    <property type="evidence" value="ECO:0007669"/>
    <property type="project" value="TreeGrafter"/>
</dbReference>
<dbReference type="InterPro" id="IPR050437">
    <property type="entry name" value="Ribos_protein_bS1-like"/>
</dbReference>